<proteinExistence type="predicted"/>
<organism evidence="1">
    <name type="scientific">Salix viminalis</name>
    <name type="common">Common osier</name>
    <name type="synonym">Basket willow</name>
    <dbReference type="NCBI Taxonomy" id="40686"/>
    <lineage>
        <taxon>Eukaryota</taxon>
        <taxon>Viridiplantae</taxon>
        <taxon>Streptophyta</taxon>
        <taxon>Embryophyta</taxon>
        <taxon>Tracheophyta</taxon>
        <taxon>Spermatophyta</taxon>
        <taxon>Magnoliopsida</taxon>
        <taxon>eudicotyledons</taxon>
        <taxon>Gunneridae</taxon>
        <taxon>Pentapetalae</taxon>
        <taxon>rosids</taxon>
        <taxon>fabids</taxon>
        <taxon>Malpighiales</taxon>
        <taxon>Salicaceae</taxon>
        <taxon>Saliceae</taxon>
        <taxon>Salix</taxon>
    </lineage>
</organism>
<dbReference type="EMBL" id="CAADRP010001635">
    <property type="protein sequence ID" value="VFU46065.1"/>
    <property type="molecule type" value="Genomic_DNA"/>
</dbReference>
<gene>
    <name evidence="1" type="ORF">SVIM_LOCUS290986</name>
</gene>
<dbReference type="AlphaFoldDB" id="A0A6N2LXT2"/>
<protein>
    <submittedName>
        <fullName evidence="1">Uncharacterized protein</fullName>
    </submittedName>
</protein>
<evidence type="ECO:0000313" key="1">
    <source>
        <dbReference type="EMBL" id="VFU46065.1"/>
    </source>
</evidence>
<name>A0A6N2LXT2_SALVM</name>
<accession>A0A6N2LXT2</accession>
<sequence length="199" mass="22476">MVTGGRGCQWWRGGKGATDGWRQYYNNNNIKKIIYLKNKKISLVSSIAHLFLPYIIPHFHQAVLPSIPSFSLQFSTSQSFSIKSLIFVEALLEVATQLGKKGWNRNMNLCNETVTVLPPKPDGDNKVLCNCSFPGDLNGSLQKLYRNYHTLNNCKQCFKLLHFYTLSTNSIVSACRSLWANYLSGNIPPEWAGTKLELL</sequence>
<reference evidence="1" key="1">
    <citation type="submission" date="2019-03" db="EMBL/GenBank/DDBJ databases">
        <authorList>
            <person name="Mank J."/>
            <person name="Almeida P."/>
        </authorList>
    </citation>
    <scope>NUCLEOTIDE SEQUENCE</scope>
    <source>
        <strain evidence="1">78183</strain>
    </source>
</reference>